<sequence>SGNRRQPTTGQGPRGLNGTLAVETGHSTAPTQLSRVIGFTGTQRVAMAQALRGTTGHRWLVHTQQGSSDTSGRCAHRGQFRTRVVGAHSGHSSGHRWSVRTTGTVQDTGGRCTQRGQFRTRVVVAHSRHSSGHRWSVHTQRRQFRT</sequence>
<evidence type="ECO:0000256" key="1">
    <source>
        <dbReference type="SAM" id="MobiDB-lite"/>
    </source>
</evidence>
<feature type="compositionally biased region" description="Polar residues" evidence="1">
    <location>
        <begin position="1"/>
        <end position="11"/>
    </location>
</feature>
<proteinExistence type="predicted"/>
<comment type="caution">
    <text evidence="2">The sequence shown here is derived from an EMBL/GenBank/DDBJ whole genome shotgun (WGS) entry which is preliminary data.</text>
</comment>
<dbReference type="EMBL" id="CATNWA010014505">
    <property type="protein sequence ID" value="CAI9572593.1"/>
    <property type="molecule type" value="Genomic_DNA"/>
</dbReference>
<evidence type="ECO:0000313" key="2">
    <source>
        <dbReference type="EMBL" id="CAI9572593.1"/>
    </source>
</evidence>
<reference evidence="2" key="1">
    <citation type="submission" date="2023-05" db="EMBL/GenBank/DDBJ databases">
        <authorList>
            <person name="Stuckert A."/>
        </authorList>
    </citation>
    <scope>NUCLEOTIDE SEQUENCE</scope>
</reference>
<feature type="region of interest" description="Disordered" evidence="1">
    <location>
        <begin position="87"/>
        <end position="111"/>
    </location>
</feature>
<protein>
    <submittedName>
        <fullName evidence="2">Uncharacterized protein</fullName>
    </submittedName>
</protein>
<gene>
    <name evidence="2" type="ORF">SPARVUS_LOCUS7469796</name>
</gene>
<dbReference type="Proteomes" id="UP001162483">
    <property type="component" value="Unassembled WGS sequence"/>
</dbReference>
<evidence type="ECO:0000313" key="3">
    <source>
        <dbReference type="Proteomes" id="UP001162483"/>
    </source>
</evidence>
<feature type="region of interest" description="Disordered" evidence="1">
    <location>
        <begin position="1"/>
        <end position="28"/>
    </location>
</feature>
<keyword evidence="3" id="KW-1185">Reference proteome</keyword>
<name>A0ABN9DJX4_9NEOB</name>
<feature type="non-terminal residue" evidence="2">
    <location>
        <position position="146"/>
    </location>
</feature>
<organism evidence="2 3">
    <name type="scientific">Staurois parvus</name>
    <dbReference type="NCBI Taxonomy" id="386267"/>
    <lineage>
        <taxon>Eukaryota</taxon>
        <taxon>Metazoa</taxon>
        <taxon>Chordata</taxon>
        <taxon>Craniata</taxon>
        <taxon>Vertebrata</taxon>
        <taxon>Euteleostomi</taxon>
        <taxon>Amphibia</taxon>
        <taxon>Batrachia</taxon>
        <taxon>Anura</taxon>
        <taxon>Neobatrachia</taxon>
        <taxon>Ranoidea</taxon>
        <taxon>Ranidae</taxon>
        <taxon>Staurois</taxon>
    </lineage>
</organism>
<accession>A0ABN9DJX4</accession>
<feature type="non-terminal residue" evidence="2">
    <location>
        <position position="1"/>
    </location>
</feature>